<name>A0A238Z7A7_9PROT</name>
<gene>
    <name evidence="1" type="ORF">SAMN05192560_1081</name>
</gene>
<dbReference type="EMBL" id="FZOA01000004">
    <property type="protein sequence ID" value="SNR78888.1"/>
    <property type="molecule type" value="Genomic_DNA"/>
</dbReference>
<dbReference type="Gene3D" id="3.30.450.40">
    <property type="match status" value="1"/>
</dbReference>
<dbReference type="Pfam" id="PF04340">
    <property type="entry name" value="DUF484"/>
    <property type="match status" value="1"/>
</dbReference>
<reference evidence="2" key="1">
    <citation type="submission" date="2017-06" db="EMBL/GenBank/DDBJ databases">
        <authorList>
            <person name="Varghese N."/>
            <person name="Submissions S."/>
        </authorList>
    </citation>
    <scope>NUCLEOTIDE SEQUENCE [LARGE SCALE GENOMIC DNA]</scope>
    <source>
        <strain evidence="2">Ca-68</strain>
    </source>
</reference>
<evidence type="ECO:0008006" key="3">
    <source>
        <dbReference type="Google" id="ProtNLM"/>
    </source>
</evidence>
<proteinExistence type="predicted"/>
<dbReference type="RefSeq" id="WP_089375210.1">
    <property type="nucleotide sequence ID" value="NZ_FZOA01000004.1"/>
</dbReference>
<evidence type="ECO:0000313" key="2">
    <source>
        <dbReference type="Proteomes" id="UP000198305"/>
    </source>
</evidence>
<organism evidence="1 2">
    <name type="scientific">Methylobacillus rhizosphaerae</name>
    <dbReference type="NCBI Taxonomy" id="551994"/>
    <lineage>
        <taxon>Bacteria</taxon>
        <taxon>Pseudomonadati</taxon>
        <taxon>Pseudomonadota</taxon>
        <taxon>Betaproteobacteria</taxon>
        <taxon>Nitrosomonadales</taxon>
        <taxon>Methylophilaceae</taxon>
        <taxon>Methylobacillus</taxon>
    </lineage>
</organism>
<dbReference type="PANTHER" id="PTHR38765:SF1">
    <property type="entry name" value="DUF484 DOMAIN-CONTAINING PROTEIN"/>
    <property type="match status" value="1"/>
</dbReference>
<keyword evidence="2" id="KW-1185">Reference proteome</keyword>
<evidence type="ECO:0000313" key="1">
    <source>
        <dbReference type="EMBL" id="SNR78888.1"/>
    </source>
</evidence>
<dbReference type="PANTHER" id="PTHR38765">
    <property type="entry name" value="DUF484 DOMAIN-CONTAINING PROTEIN"/>
    <property type="match status" value="1"/>
</dbReference>
<dbReference type="OrthoDB" id="8525200at2"/>
<dbReference type="InterPro" id="IPR029016">
    <property type="entry name" value="GAF-like_dom_sf"/>
</dbReference>
<dbReference type="InterPro" id="IPR007435">
    <property type="entry name" value="DUF484"/>
</dbReference>
<sequence>MEEQEHQNEPQTTEYEVTTYLRAHPQFFEQHAHLLTELYLPSPHGQGTISLAERQQLAQRDRIRVLDARLAQWIKLGEENDAISDKVHRLSLGLLATEELVVMLALLEHSLREDFHVPYVSVRLWSAPRTAENSKLSVFATVDQEMQRWASSLSAPYCGHQPGMPLQGWFGTDARPVSYAAIPLKGEKVLGLLVLASDDEKRFRPEMDTVYLKRIGELVSAALLRHIAV</sequence>
<accession>A0A238Z7A7</accession>
<dbReference type="AlphaFoldDB" id="A0A238Z7A7"/>
<protein>
    <recommendedName>
        <fullName evidence="3">GAF domain-containing protein</fullName>
    </recommendedName>
</protein>
<dbReference type="Proteomes" id="UP000198305">
    <property type="component" value="Unassembled WGS sequence"/>
</dbReference>